<comment type="similarity">
    <text evidence="2 6">Belongs to the plant self-incompatibility (S1) protein family.</text>
</comment>
<evidence type="ECO:0000256" key="1">
    <source>
        <dbReference type="ARBA" id="ARBA00004613"/>
    </source>
</evidence>
<dbReference type="EMBL" id="JARPOI010000017">
    <property type="protein sequence ID" value="KAJ9141407.1"/>
    <property type="molecule type" value="Genomic_DNA"/>
</dbReference>
<feature type="chain" id="PRO_5044964633" description="S-protein homolog" evidence="6">
    <location>
        <begin position="24"/>
        <end position="147"/>
    </location>
</feature>
<protein>
    <recommendedName>
        <fullName evidence="6">S-protein homolog</fullName>
    </recommendedName>
</protein>
<gene>
    <name evidence="7" type="ORF">P3X46_031946</name>
</gene>
<dbReference type="Proteomes" id="UP001174677">
    <property type="component" value="Chromosome 17"/>
</dbReference>
<evidence type="ECO:0000256" key="4">
    <source>
        <dbReference type="ARBA" id="ARBA00022525"/>
    </source>
</evidence>
<evidence type="ECO:0000313" key="8">
    <source>
        <dbReference type="Proteomes" id="UP001174677"/>
    </source>
</evidence>
<dbReference type="InterPro" id="IPR010264">
    <property type="entry name" value="Self-incomp_S1"/>
</dbReference>
<evidence type="ECO:0000313" key="7">
    <source>
        <dbReference type="EMBL" id="KAJ9141407.1"/>
    </source>
</evidence>
<keyword evidence="4 6" id="KW-0964">Secreted</keyword>
<evidence type="ECO:0000256" key="6">
    <source>
        <dbReference type="RuleBase" id="RU367044"/>
    </source>
</evidence>
<feature type="signal peptide" evidence="6">
    <location>
        <begin position="1"/>
        <end position="23"/>
    </location>
</feature>
<dbReference type="Pfam" id="PF05938">
    <property type="entry name" value="Self-incomp_S1"/>
    <property type="match status" value="1"/>
</dbReference>
<organism evidence="7 8">
    <name type="scientific">Hevea brasiliensis</name>
    <name type="common">Para rubber tree</name>
    <name type="synonym">Siphonia brasiliensis</name>
    <dbReference type="NCBI Taxonomy" id="3981"/>
    <lineage>
        <taxon>Eukaryota</taxon>
        <taxon>Viridiplantae</taxon>
        <taxon>Streptophyta</taxon>
        <taxon>Embryophyta</taxon>
        <taxon>Tracheophyta</taxon>
        <taxon>Spermatophyta</taxon>
        <taxon>Magnoliopsida</taxon>
        <taxon>eudicotyledons</taxon>
        <taxon>Gunneridae</taxon>
        <taxon>Pentapetalae</taxon>
        <taxon>rosids</taxon>
        <taxon>fabids</taxon>
        <taxon>Malpighiales</taxon>
        <taxon>Euphorbiaceae</taxon>
        <taxon>Crotonoideae</taxon>
        <taxon>Micrandreae</taxon>
        <taxon>Hevea</taxon>
    </lineage>
</organism>
<name>A0ABQ9KNX5_HEVBR</name>
<evidence type="ECO:0000256" key="5">
    <source>
        <dbReference type="ARBA" id="ARBA00022729"/>
    </source>
</evidence>
<keyword evidence="8" id="KW-1185">Reference proteome</keyword>
<evidence type="ECO:0000256" key="2">
    <source>
        <dbReference type="ARBA" id="ARBA00005581"/>
    </source>
</evidence>
<evidence type="ECO:0000256" key="3">
    <source>
        <dbReference type="ARBA" id="ARBA00022471"/>
    </source>
</evidence>
<comment type="caution">
    <text evidence="7">The sequence shown here is derived from an EMBL/GenBank/DDBJ whole genome shotgun (WGS) entry which is preliminary data.</text>
</comment>
<proteinExistence type="inferred from homology"/>
<dbReference type="PANTHER" id="PTHR31232">
    <property type="match status" value="1"/>
</dbReference>
<reference evidence="7" key="1">
    <citation type="journal article" date="2023" name="Plant Biotechnol. J.">
        <title>Chromosome-level wild Hevea brasiliensis genome provides new tools for genomic-assisted breeding and valuable loci to elevate rubber yield.</title>
        <authorList>
            <person name="Cheng H."/>
            <person name="Song X."/>
            <person name="Hu Y."/>
            <person name="Wu T."/>
            <person name="Yang Q."/>
            <person name="An Z."/>
            <person name="Feng S."/>
            <person name="Deng Z."/>
            <person name="Wu W."/>
            <person name="Zeng X."/>
            <person name="Tu M."/>
            <person name="Wang X."/>
            <person name="Huang H."/>
        </authorList>
    </citation>
    <scope>NUCLEOTIDE SEQUENCE</scope>
    <source>
        <strain evidence="7">MT/VB/25A 57/8</strain>
    </source>
</reference>
<dbReference type="PANTHER" id="PTHR31232:SF32">
    <property type="entry name" value="S-PROTEIN HOMOLOG"/>
    <property type="match status" value="1"/>
</dbReference>
<accession>A0ABQ9KNX5</accession>
<keyword evidence="5 6" id="KW-0732">Signal</keyword>
<comment type="subcellular location">
    <subcellularLocation>
        <location evidence="1 6">Secreted</location>
    </subcellularLocation>
</comment>
<sequence>MRSTLATLLLTLVILATFRESLGFFFPQKHLHIVNWLENEGTLMMHCWSKDNSLGTHYLAFQEDFQWQFSNELLFGHTKFECHLEFYNGSFPNRGHFVVYDNKKKIRRRDCYKHCMWGVGVYGLYAFDEIDQRWDYEIPWPSKNTFE</sequence>
<keyword evidence="3 6" id="KW-0713">Self-incompatibility</keyword>